<evidence type="ECO:0000256" key="3">
    <source>
        <dbReference type="ARBA" id="ARBA00022692"/>
    </source>
</evidence>
<dbReference type="OrthoDB" id="270584at2759"/>
<dbReference type="PANTHER" id="PTHR24089">
    <property type="entry name" value="SOLUTE CARRIER FAMILY 25"/>
    <property type="match status" value="1"/>
</dbReference>
<evidence type="ECO:0000256" key="10">
    <source>
        <dbReference type="RuleBase" id="RU000488"/>
    </source>
</evidence>
<feature type="repeat" description="Solcar" evidence="9">
    <location>
        <begin position="207"/>
        <end position="299"/>
    </location>
</feature>
<dbReference type="OMA" id="SGQWWKQ"/>
<dbReference type="PRINTS" id="PR00926">
    <property type="entry name" value="MITOCARRIER"/>
</dbReference>
<dbReference type="SUPFAM" id="SSF47473">
    <property type="entry name" value="EF-hand"/>
    <property type="match status" value="1"/>
</dbReference>
<dbReference type="InterPro" id="IPR011992">
    <property type="entry name" value="EF-hand-dom_pair"/>
</dbReference>
<dbReference type="Pfam" id="PF13499">
    <property type="entry name" value="EF-hand_7"/>
    <property type="match status" value="2"/>
</dbReference>
<dbReference type="Gene3D" id="1.10.238.10">
    <property type="entry name" value="EF-hand"/>
    <property type="match status" value="2"/>
</dbReference>
<dbReference type="GO" id="GO:0005509">
    <property type="term" value="F:calcium ion binding"/>
    <property type="evidence" value="ECO:0007669"/>
    <property type="project" value="InterPro"/>
</dbReference>
<dbReference type="SMART" id="SM00054">
    <property type="entry name" value="EFh"/>
    <property type="match status" value="4"/>
</dbReference>
<feature type="domain" description="EF-hand" evidence="11">
    <location>
        <begin position="136"/>
        <end position="171"/>
    </location>
</feature>
<dbReference type="InterPro" id="IPR023395">
    <property type="entry name" value="MCP_dom_sf"/>
</dbReference>
<dbReference type="SUPFAM" id="SSF103506">
    <property type="entry name" value="Mitochondrial carrier"/>
    <property type="match status" value="1"/>
</dbReference>
<dbReference type="GO" id="GO:0055085">
    <property type="term" value="P:transmembrane transport"/>
    <property type="evidence" value="ECO:0007669"/>
    <property type="project" value="InterPro"/>
</dbReference>
<evidence type="ECO:0000256" key="1">
    <source>
        <dbReference type="ARBA" id="ARBA00004448"/>
    </source>
</evidence>
<evidence type="ECO:0000259" key="11">
    <source>
        <dbReference type="PROSITE" id="PS50222"/>
    </source>
</evidence>
<dbReference type="GO" id="GO:0005743">
    <property type="term" value="C:mitochondrial inner membrane"/>
    <property type="evidence" value="ECO:0007669"/>
    <property type="project" value="UniProtKB-SubCell"/>
</dbReference>
<keyword evidence="13" id="KW-1185">Reference proteome</keyword>
<keyword evidence="5" id="KW-0106">Calcium</keyword>
<feature type="domain" description="EF-hand" evidence="11">
    <location>
        <begin position="100"/>
        <end position="135"/>
    </location>
</feature>
<keyword evidence="7" id="KW-0496">Mitochondrion</keyword>
<dbReference type="InterPro" id="IPR002048">
    <property type="entry name" value="EF_hand_dom"/>
</dbReference>
<reference evidence="12 13" key="1">
    <citation type="journal article" date="2015" name="Genome Biol. Evol.">
        <title>Phylogenomic analyses indicate that early fungi evolved digesting cell walls of algal ancestors of land plants.</title>
        <authorList>
            <person name="Chang Y."/>
            <person name="Wang S."/>
            <person name="Sekimoto S."/>
            <person name="Aerts A.L."/>
            <person name="Choi C."/>
            <person name="Clum A."/>
            <person name="LaButti K.M."/>
            <person name="Lindquist E.A."/>
            <person name="Yee Ngan C."/>
            <person name="Ohm R.A."/>
            <person name="Salamov A.A."/>
            <person name="Grigoriev I.V."/>
            <person name="Spatafora J.W."/>
            <person name="Berbee M.L."/>
        </authorList>
    </citation>
    <scope>NUCLEOTIDE SEQUENCE [LARGE SCALE GENOMIC DNA]</scope>
    <source>
        <strain evidence="12 13">JEL478</strain>
    </source>
</reference>
<evidence type="ECO:0000256" key="6">
    <source>
        <dbReference type="ARBA" id="ARBA00022989"/>
    </source>
</evidence>
<name>A0A139AMK0_GONPJ</name>
<sequence length="545" mass="59909">MAVELDRLIEREDPSKRRAMFRSLFAQLDTSGEGFVDVNELKSYLSRLRDRAPSPLSNDDQQALLNNEQLHCLASELAKTMDTSGDGKISYEEFEEFVLRKEKHLFRIFQEVDANKNGELSKDEVHTALRKSGLNVTKEDVEKFFKVLDRDSNGGLDFYELRDAFFLDAEAPDFSSLYTYYHSVYDPTVLIDGLPTNSPPNKSRSLADQGRFFLAGGIAGAISRTLTAPMDRLRTFYQTSTKQPGKGLIGFARGMVDAGSIVYEREGIKGFWRGNGVNVFKVIPESALTFWAFENLKERIAKFEGRKDPSAVGKFFAGGISGMFSMFAIYPVDTIRTRLMCLSATTHTSPAPSARPVPPSNLNVAVAHAQARAFATSASVAAGPAPGESAIFYVIKSLWASGIPSFYRGALPACIGIFPYQAVNLLTFDTSKEFFVRRLAASQGKKQSDVRPGPGILLGCGALSSTIGSLCTYPFNLLRIRLQAQGSPSHPQTYTGVVDCLKKTIAKDGFKGLYRGQAVALLKSIPSTAISYYVYETTKAYVGIK</sequence>
<feature type="domain" description="EF-hand" evidence="11">
    <location>
        <begin position="16"/>
        <end position="51"/>
    </location>
</feature>
<evidence type="ECO:0000256" key="7">
    <source>
        <dbReference type="ARBA" id="ARBA00023128"/>
    </source>
</evidence>
<dbReference type="EMBL" id="KQ965744">
    <property type="protein sequence ID" value="KXS17996.1"/>
    <property type="molecule type" value="Genomic_DNA"/>
</dbReference>
<evidence type="ECO:0000256" key="2">
    <source>
        <dbReference type="ARBA" id="ARBA00022448"/>
    </source>
</evidence>
<dbReference type="PROSITE" id="PS00018">
    <property type="entry name" value="EF_HAND_1"/>
    <property type="match status" value="2"/>
</dbReference>
<accession>A0A139AMK0</accession>
<organism evidence="12 13">
    <name type="scientific">Gonapodya prolifera (strain JEL478)</name>
    <name type="common">Monoblepharis prolifera</name>
    <dbReference type="NCBI Taxonomy" id="1344416"/>
    <lineage>
        <taxon>Eukaryota</taxon>
        <taxon>Fungi</taxon>
        <taxon>Fungi incertae sedis</taxon>
        <taxon>Chytridiomycota</taxon>
        <taxon>Chytridiomycota incertae sedis</taxon>
        <taxon>Monoblepharidomycetes</taxon>
        <taxon>Monoblepharidales</taxon>
        <taxon>Gonapodyaceae</taxon>
        <taxon>Gonapodya</taxon>
    </lineage>
</organism>
<dbReference type="Gene3D" id="1.50.40.10">
    <property type="entry name" value="Mitochondrial carrier domain"/>
    <property type="match status" value="2"/>
</dbReference>
<keyword evidence="3 9" id="KW-0812">Transmembrane</keyword>
<dbReference type="PROSITE" id="PS50222">
    <property type="entry name" value="EF_HAND_2"/>
    <property type="match status" value="3"/>
</dbReference>
<evidence type="ECO:0000313" key="13">
    <source>
        <dbReference type="Proteomes" id="UP000070544"/>
    </source>
</evidence>
<dbReference type="PROSITE" id="PS50920">
    <property type="entry name" value="SOLCAR"/>
    <property type="match status" value="3"/>
</dbReference>
<dbReference type="STRING" id="1344416.A0A139AMK0"/>
<feature type="repeat" description="Solcar" evidence="9">
    <location>
        <begin position="452"/>
        <end position="541"/>
    </location>
</feature>
<evidence type="ECO:0000256" key="9">
    <source>
        <dbReference type="PROSITE-ProRule" id="PRU00282"/>
    </source>
</evidence>
<proteinExistence type="inferred from homology"/>
<comment type="subcellular location">
    <subcellularLocation>
        <location evidence="1">Mitochondrion inner membrane</location>
        <topology evidence="1">Multi-pass membrane protein</topology>
    </subcellularLocation>
</comment>
<gene>
    <name evidence="12" type="ORF">M427DRAFT_54215</name>
</gene>
<keyword evidence="2 10" id="KW-0813">Transport</keyword>
<evidence type="ECO:0000313" key="12">
    <source>
        <dbReference type="EMBL" id="KXS17996.1"/>
    </source>
</evidence>
<dbReference type="Pfam" id="PF00153">
    <property type="entry name" value="Mito_carr"/>
    <property type="match status" value="3"/>
</dbReference>
<evidence type="ECO:0000256" key="5">
    <source>
        <dbReference type="ARBA" id="ARBA00022837"/>
    </source>
</evidence>
<protein>
    <submittedName>
        <fullName evidence="12">Mitochondrial carrier</fullName>
    </submittedName>
</protein>
<dbReference type="InterPro" id="IPR002067">
    <property type="entry name" value="MCP"/>
</dbReference>
<comment type="similarity">
    <text evidence="10">Belongs to the mitochondrial carrier (TC 2.A.29) family.</text>
</comment>
<evidence type="ECO:0000256" key="8">
    <source>
        <dbReference type="ARBA" id="ARBA00023136"/>
    </source>
</evidence>
<dbReference type="InterPro" id="IPR018108">
    <property type="entry name" value="MCP_transmembrane"/>
</dbReference>
<keyword evidence="6" id="KW-1133">Transmembrane helix</keyword>
<feature type="repeat" description="Solcar" evidence="9">
    <location>
        <begin position="309"/>
        <end position="434"/>
    </location>
</feature>
<keyword evidence="8 9" id="KW-0472">Membrane</keyword>
<dbReference type="InterPro" id="IPR018247">
    <property type="entry name" value="EF_Hand_1_Ca_BS"/>
</dbReference>
<dbReference type="Proteomes" id="UP000070544">
    <property type="component" value="Unassembled WGS sequence"/>
</dbReference>
<keyword evidence="4" id="KW-0677">Repeat</keyword>
<dbReference type="AlphaFoldDB" id="A0A139AMK0"/>
<evidence type="ECO:0000256" key="4">
    <source>
        <dbReference type="ARBA" id="ARBA00022737"/>
    </source>
</evidence>